<proteinExistence type="predicted"/>
<evidence type="ECO:0000313" key="3">
    <source>
        <dbReference type="Proteomes" id="UP001170624"/>
    </source>
</evidence>
<dbReference type="EMBL" id="JAUOPU010000004">
    <property type="protein sequence ID" value="MDO6542204.1"/>
    <property type="molecule type" value="Genomic_DNA"/>
</dbReference>
<name>A0AAW7Y436_9GAMM</name>
<organism evidence="2 3">
    <name type="scientific">Photobacterium sanguinicancri</name>
    <dbReference type="NCBI Taxonomy" id="875932"/>
    <lineage>
        <taxon>Bacteria</taxon>
        <taxon>Pseudomonadati</taxon>
        <taxon>Pseudomonadota</taxon>
        <taxon>Gammaproteobacteria</taxon>
        <taxon>Vibrionales</taxon>
        <taxon>Vibrionaceae</taxon>
        <taxon>Photobacterium</taxon>
    </lineage>
</organism>
<accession>A0AAW7Y436</accession>
<feature type="chain" id="PRO_5043577783" evidence="1">
    <location>
        <begin position="21"/>
        <end position="82"/>
    </location>
</feature>
<sequence>MKFTFFSVFTLLTVCASVGAEEVYNPIFTDNEYADIVIIDDDFDAFSEVSMIEDDYPETIFIKDDGILIDCSVIEDECIVYE</sequence>
<evidence type="ECO:0000313" key="2">
    <source>
        <dbReference type="EMBL" id="MDO6542204.1"/>
    </source>
</evidence>
<protein>
    <submittedName>
        <fullName evidence="2">Uncharacterized protein</fullName>
    </submittedName>
</protein>
<comment type="caution">
    <text evidence="2">The sequence shown here is derived from an EMBL/GenBank/DDBJ whole genome shotgun (WGS) entry which is preliminary data.</text>
</comment>
<keyword evidence="1" id="KW-0732">Signal</keyword>
<reference evidence="2" key="1">
    <citation type="submission" date="2023-07" db="EMBL/GenBank/DDBJ databases">
        <title>Genome content predicts the carbon catabolic preferences of heterotrophic bacteria.</title>
        <authorList>
            <person name="Gralka M."/>
        </authorList>
    </citation>
    <scope>NUCLEOTIDE SEQUENCE</scope>
    <source>
        <strain evidence="2">G2M05</strain>
    </source>
</reference>
<dbReference type="Proteomes" id="UP001170624">
    <property type="component" value="Unassembled WGS sequence"/>
</dbReference>
<evidence type="ECO:0000256" key="1">
    <source>
        <dbReference type="SAM" id="SignalP"/>
    </source>
</evidence>
<feature type="signal peptide" evidence="1">
    <location>
        <begin position="1"/>
        <end position="20"/>
    </location>
</feature>
<dbReference type="AlphaFoldDB" id="A0AAW7Y436"/>
<dbReference type="RefSeq" id="WP_261858611.1">
    <property type="nucleotide sequence ID" value="NZ_AP024851.1"/>
</dbReference>
<gene>
    <name evidence="2" type="ORF">Q4568_06655</name>
</gene>